<dbReference type="InterPro" id="IPR011833">
    <property type="entry name" value="Glycg_phsphrylas"/>
</dbReference>
<evidence type="ECO:0000256" key="9">
    <source>
        <dbReference type="PIRSR" id="PIRSR000460-1"/>
    </source>
</evidence>
<dbReference type="PIRSF" id="PIRSF000460">
    <property type="entry name" value="Pprylas_GlgP"/>
    <property type="match status" value="1"/>
</dbReference>
<dbReference type="FunFam" id="3.40.50.2000:FF:000002">
    <property type="entry name" value="Alpha-1,4 glucan phosphorylase"/>
    <property type="match status" value="1"/>
</dbReference>
<dbReference type="AlphaFoldDB" id="A0A8H7A955"/>
<evidence type="ECO:0000256" key="6">
    <source>
        <dbReference type="ARBA" id="ARBA00022679"/>
    </source>
</evidence>
<evidence type="ECO:0000313" key="13">
    <source>
        <dbReference type="Proteomes" id="UP000606974"/>
    </source>
</evidence>
<evidence type="ECO:0000256" key="4">
    <source>
        <dbReference type="ARBA" id="ARBA00022533"/>
    </source>
</evidence>
<feature type="region of interest" description="Disordered" evidence="11">
    <location>
        <begin position="1"/>
        <end position="44"/>
    </location>
</feature>
<evidence type="ECO:0000256" key="5">
    <source>
        <dbReference type="ARBA" id="ARBA00022676"/>
    </source>
</evidence>
<dbReference type="Proteomes" id="UP000606974">
    <property type="component" value="Unassembled WGS sequence"/>
</dbReference>
<evidence type="ECO:0000256" key="8">
    <source>
        <dbReference type="ARBA" id="ARBA00023277"/>
    </source>
</evidence>
<comment type="caution">
    <text evidence="12">The sequence shown here is derived from an EMBL/GenBank/DDBJ whole genome shotgun (WGS) entry which is preliminary data.</text>
</comment>
<keyword evidence="13" id="KW-1185">Reference proteome</keyword>
<protein>
    <recommendedName>
        <fullName evidence="10">Alpha-1,4 glucan phosphorylase</fullName>
        <ecNumber evidence="10">2.4.1.1</ecNumber>
    </recommendedName>
</protein>
<evidence type="ECO:0000313" key="12">
    <source>
        <dbReference type="EMBL" id="KAF7504458.1"/>
    </source>
</evidence>
<dbReference type="InterPro" id="IPR035090">
    <property type="entry name" value="Pyridoxal_P_attach_site"/>
</dbReference>
<keyword evidence="5 10" id="KW-0328">Glycosyltransferase</keyword>
<dbReference type="OrthoDB" id="9215500at2759"/>
<keyword evidence="7 9" id="KW-0663">Pyridoxal phosphate</keyword>
<comment type="cofactor">
    <cofactor evidence="2 10">
        <name>pyridoxal 5'-phosphate</name>
        <dbReference type="ChEBI" id="CHEBI:597326"/>
    </cofactor>
</comment>
<dbReference type="EMBL" id="JAACFV010000137">
    <property type="protein sequence ID" value="KAF7504458.1"/>
    <property type="molecule type" value="Genomic_DNA"/>
</dbReference>
<evidence type="ECO:0000256" key="11">
    <source>
        <dbReference type="SAM" id="MobiDB-lite"/>
    </source>
</evidence>
<comment type="function">
    <text evidence="10">Allosteric enzyme that catalyzes the rate-limiting step in glycogen catabolism, the phosphorolytic cleavage of glycogen to produce glucose-1-phosphate, and plays a central role in maintaining cellular and organismal glucose homeostasis.</text>
</comment>
<dbReference type="GO" id="GO:0030170">
    <property type="term" value="F:pyridoxal phosphate binding"/>
    <property type="evidence" value="ECO:0007669"/>
    <property type="project" value="InterPro"/>
</dbReference>
<feature type="modified residue" description="N6-(pyridoxal phosphate)lysine" evidence="9">
    <location>
        <position position="734"/>
    </location>
</feature>
<dbReference type="GO" id="GO:0005980">
    <property type="term" value="P:glycogen catabolic process"/>
    <property type="evidence" value="ECO:0007669"/>
    <property type="project" value="TreeGrafter"/>
</dbReference>
<evidence type="ECO:0000256" key="2">
    <source>
        <dbReference type="ARBA" id="ARBA00001933"/>
    </source>
</evidence>
<dbReference type="SUPFAM" id="SSF53756">
    <property type="entry name" value="UDP-Glycosyltransferase/glycogen phosphorylase"/>
    <property type="match status" value="1"/>
</dbReference>
<comment type="similarity">
    <text evidence="3 10">Belongs to the glycogen phosphorylase family.</text>
</comment>
<accession>A0A8H7A955</accession>
<dbReference type="GO" id="GO:0008184">
    <property type="term" value="F:glycogen phosphorylase activity"/>
    <property type="evidence" value="ECO:0007669"/>
    <property type="project" value="InterPro"/>
</dbReference>
<dbReference type="InterPro" id="IPR000811">
    <property type="entry name" value="Glyco_trans_35"/>
</dbReference>
<dbReference type="CDD" id="cd04300">
    <property type="entry name" value="GT35_Glycogen_Phosphorylase"/>
    <property type="match status" value="1"/>
</dbReference>
<keyword evidence="6 10" id="KW-0808">Transferase</keyword>
<gene>
    <name evidence="12" type="primary">GPH1</name>
    <name evidence="12" type="ORF">GJ744_002195</name>
</gene>
<proteinExistence type="inferred from homology"/>
<organism evidence="12 13">
    <name type="scientific">Endocarpon pusillum</name>
    <dbReference type="NCBI Taxonomy" id="364733"/>
    <lineage>
        <taxon>Eukaryota</taxon>
        <taxon>Fungi</taxon>
        <taxon>Dikarya</taxon>
        <taxon>Ascomycota</taxon>
        <taxon>Pezizomycotina</taxon>
        <taxon>Eurotiomycetes</taxon>
        <taxon>Chaetothyriomycetidae</taxon>
        <taxon>Verrucariales</taxon>
        <taxon>Verrucariaceae</taxon>
        <taxon>Endocarpon</taxon>
    </lineage>
</organism>
<dbReference type="PANTHER" id="PTHR11468:SF3">
    <property type="entry name" value="GLYCOGEN PHOSPHORYLASE, LIVER FORM"/>
    <property type="match status" value="1"/>
</dbReference>
<dbReference type="NCBIfam" id="TIGR02093">
    <property type="entry name" value="P_ylase"/>
    <property type="match status" value="1"/>
</dbReference>
<reference evidence="12" key="1">
    <citation type="submission" date="2020-02" db="EMBL/GenBank/DDBJ databases">
        <authorList>
            <person name="Palmer J.M."/>
        </authorList>
    </citation>
    <scope>NUCLEOTIDE SEQUENCE</scope>
    <source>
        <strain evidence="12">EPUS1.4</strain>
        <tissue evidence="12">Thallus</tissue>
    </source>
</reference>
<evidence type="ECO:0000256" key="10">
    <source>
        <dbReference type="RuleBase" id="RU000587"/>
    </source>
</evidence>
<evidence type="ECO:0000256" key="1">
    <source>
        <dbReference type="ARBA" id="ARBA00001275"/>
    </source>
</evidence>
<dbReference type="GO" id="GO:0005737">
    <property type="term" value="C:cytoplasm"/>
    <property type="evidence" value="ECO:0007669"/>
    <property type="project" value="TreeGrafter"/>
</dbReference>
<evidence type="ECO:0000256" key="7">
    <source>
        <dbReference type="ARBA" id="ARBA00022898"/>
    </source>
</evidence>
<dbReference type="FunFam" id="3.40.50.2000:FF:000003">
    <property type="entry name" value="Alpha-1,4 glucan phosphorylase"/>
    <property type="match status" value="1"/>
</dbReference>
<dbReference type="Pfam" id="PF00343">
    <property type="entry name" value="Phosphorylase"/>
    <property type="match status" value="1"/>
</dbReference>
<sequence length="885" mass="100849">MATAATQNPPRERKPSMGAPISSLMQGPVGPGYTRPKHKRTFTGFGAGDIKSVEASIPEPQREAWRKFSASGFKTKEEFEKEFVKHVETTLARSLFNCDELAAYSGTALAFRDRLVIEWNKTQQRQTFADQKRVYYLSLEFLMGRALDNAMLNVGLKDVAQEGLGDLGFRIEDVISQEHDAALGNGGLGRLAACFLDSMASLNYPAWGYGLRYRYGIFKQEIEDGYQVEIPDYWLDFNPWEFPRHDVTVDIQFYGWVRKYTDDNGKSVSSWEGGEIVQAVAYDVPIPGYRTPTTNNLRLWSSKAASGEFDFSKFNAGEYESAVGDQQRAETISAVLYPNDNLDRGKELRLKQQYFWCAASLYDIVRRFKKTERAWSSFSDQVAIQLNDTHPTLAIVELQRILVDIEGLEWEEAWNIVTNTFGYTNHTVLPEALEKWSVPLFQNLLPRHLQIIYDINLFFLQSVERKFPKDREMLSRVSIIEESQPQMIRMAYLAIVGSHKVNGVAELHSDLIKTTIFKEFVKIYGPDKFTNVTNGITPRRWLHQANPRLSELIASKLGGYDFLKDLTLLNKLEHFIDDKDFKREWAEIKYANKVRLAQHIQKTTSVSVNPRALFDVQVKRIHEYKRQQLNIFGVIHRYLAIKSMSAEERKKLTPRVSIFGGKAAPGYWMAKTIIHLINKVGEVVNKDKDVGDLLKVIFLEDYNVSKAEIICPASDISEHISTAGTEASGTSNMKFVLNGGLIIGTCDGANIEITRETGEQNIFLFGNLAEDVEDLRHAHYYGKHELDPELKKVFDVINQGMFGDQSAFSSLVNAIVEHGDYYLVSDDFRSYCETQDLIDETFKDQDGWVSKCITSVARMGFFSSDRCIQEYAESIWNIEPLDVEK</sequence>
<dbReference type="PROSITE" id="PS00102">
    <property type="entry name" value="PHOSPHORYLASE"/>
    <property type="match status" value="1"/>
</dbReference>
<dbReference type="EC" id="2.4.1.1" evidence="10"/>
<comment type="catalytic activity">
    <reaction evidence="1 10">
        <text>[(1-&gt;4)-alpha-D-glucosyl](n) + phosphate = [(1-&gt;4)-alpha-D-glucosyl](n-1) + alpha-D-glucose 1-phosphate</text>
        <dbReference type="Rhea" id="RHEA:41732"/>
        <dbReference type="Rhea" id="RHEA-COMP:9584"/>
        <dbReference type="Rhea" id="RHEA-COMP:9586"/>
        <dbReference type="ChEBI" id="CHEBI:15444"/>
        <dbReference type="ChEBI" id="CHEBI:43474"/>
        <dbReference type="ChEBI" id="CHEBI:58601"/>
        <dbReference type="EC" id="2.4.1.1"/>
    </reaction>
</comment>
<evidence type="ECO:0000256" key="3">
    <source>
        <dbReference type="ARBA" id="ARBA00006047"/>
    </source>
</evidence>
<keyword evidence="8 10" id="KW-0119">Carbohydrate metabolism</keyword>
<keyword evidence="4" id="KW-0021">Allosteric enzyme</keyword>
<dbReference type="PANTHER" id="PTHR11468">
    <property type="entry name" value="GLYCOGEN PHOSPHORYLASE"/>
    <property type="match status" value="1"/>
</dbReference>
<dbReference type="Gene3D" id="3.40.50.2000">
    <property type="entry name" value="Glycogen Phosphorylase B"/>
    <property type="match status" value="2"/>
</dbReference>
<name>A0A8H7A955_9EURO</name>